<evidence type="ECO:0000256" key="5">
    <source>
        <dbReference type="ARBA" id="ARBA00022989"/>
    </source>
</evidence>
<evidence type="ECO:0000256" key="10">
    <source>
        <dbReference type="SAM" id="Phobius"/>
    </source>
</evidence>
<keyword evidence="7 10" id="KW-0472">Membrane</keyword>
<dbReference type="InterPro" id="IPR001681">
    <property type="entry name" value="Neurokn_rcpt"/>
</dbReference>
<evidence type="ECO:0000313" key="12">
    <source>
        <dbReference type="EMBL" id="RWS03431.1"/>
    </source>
</evidence>
<dbReference type="SUPFAM" id="SSF81321">
    <property type="entry name" value="Family A G protein-coupled receptor-like"/>
    <property type="match status" value="1"/>
</dbReference>
<evidence type="ECO:0000313" key="13">
    <source>
        <dbReference type="Proteomes" id="UP000285301"/>
    </source>
</evidence>
<keyword evidence="8 12" id="KW-0675">Receptor</keyword>
<dbReference type="GO" id="GO:0004995">
    <property type="term" value="F:tachykinin receptor activity"/>
    <property type="evidence" value="ECO:0007669"/>
    <property type="project" value="InterPro"/>
</dbReference>
<keyword evidence="13" id="KW-1185">Reference proteome</keyword>
<keyword evidence="4 10" id="KW-0812">Transmembrane</keyword>
<feature type="transmembrane region" description="Helical" evidence="10">
    <location>
        <begin position="28"/>
        <end position="53"/>
    </location>
</feature>
<evidence type="ECO:0000256" key="9">
    <source>
        <dbReference type="ARBA" id="ARBA00023224"/>
    </source>
</evidence>
<evidence type="ECO:0000256" key="8">
    <source>
        <dbReference type="ARBA" id="ARBA00023170"/>
    </source>
</evidence>
<organism evidence="12 13">
    <name type="scientific">Dinothrombium tinctorium</name>
    <dbReference type="NCBI Taxonomy" id="1965070"/>
    <lineage>
        <taxon>Eukaryota</taxon>
        <taxon>Metazoa</taxon>
        <taxon>Ecdysozoa</taxon>
        <taxon>Arthropoda</taxon>
        <taxon>Chelicerata</taxon>
        <taxon>Arachnida</taxon>
        <taxon>Acari</taxon>
        <taxon>Acariformes</taxon>
        <taxon>Trombidiformes</taxon>
        <taxon>Prostigmata</taxon>
        <taxon>Anystina</taxon>
        <taxon>Parasitengona</taxon>
        <taxon>Trombidioidea</taxon>
        <taxon>Trombidiidae</taxon>
        <taxon>Dinothrombium</taxon>
    </lineage>
</organism>
<proteinExistence type="inferred from homology"/>
<keyword evidence="3" id="KW-1003">Cell membrane</keyword>
<feature type="transmembrane region" description="Helical" evidence="10">
    <location>
        <begin position="65"/>
        <end position="89"/>
    </location>
</feature>
<comment type="subcellular location">
    <subcellularLocation>
        <location evidence="1">Cell membrane</location>
        <topology evidence="1">Multi-pass membrane protein</topology>
    </subcellularLocation>
</comment>
<comment type="caution">
    <text evidence="12">The sequence shown here is derived from an EMBL/GenBank/DDBJ whole genome shotgun (WGS) entry which is preliminary data.</text>
</comment>
<dbReference type="STRING" id="1965070.A0A3S3RN28"/>
<dbReference type="PANTHER" id="PTHR46925">
    <property type="entry name" value="G-PROTEIN COUPLED RECEPTOR TKR-1-RELATED"/>
    <property type="match status" value="1"/>
</dbReference>
<name>A0A3S3RN28_9ACAR</name>
<evidence type="ECO:0000256" key="6">
    <source>
        <dbReference type="ARBA" id="ARBA00023040"/>
    </source>
</evidence>
<dbReference type="Pfam" id="PF00001">
    <property type="entry name" value="7tm_1"/>
    <property type="match status" value="1"/>
</dbReference>
<dbReference type="PRINTS" id="PR00237">
    <property type="entry name" value="GPCRRHODOPSN"/>
</dbReference>
<evidence type="ECO:0000256" key="2">
    <source>
        <dbReference type="ARBA" id="ARBA00010663"/>
    </source>
</evidence>
<accession>A0A3S3RN28</accession>
<protein>
    <submittedName>
        <fullName evidence="12">Tachykinin-like peptides receptor 86C</fullName>
    </submittedName>
</protein>
<dbReference type="OrthoDB" id="5981855at2759"/>
<feature type="non-terminal residue" evidence="12">
    <location>
        <position position="1"/>
    </location>
</feature>
<gene>
    <name evidence="12" type="ORF">B4U79_14443</name>
</gene>
<evidence type="ECO:0000259" key="11">
    <source>
        <dbReference type="PROSITE" id="PS50262"/>
    </source>
</evidence>
<feature type="non-terminal residue" evidence="12">
    <location>
        <position position="124"/>
    </location>
</feature>
<sequence length="124" mass="14115">EFANNTLGLCKSTKESVRPFVPDLWVQILWSILFTFMVFGAVFGNIMVIYIILKVKNMRTKTNLFFLNLSVADLMMATLNAMFNFIYMLNSNWIFGYTYCKISNFAANLTVSASVFTITATSID</sequence>
<evidence type="ECO:0000256" key="7">
    <source>
        <dbReference type="ARBA" id="ARBA00023136"/>
    </source>
</evidence>
<keyword evidence="5 10" id="KW-1133">Transmembrane helix</keyword>
<evidence type="ECO:0000256" key="3">
    <source>
        <dbReference type="ARBA" id="ARBA00022475"/>
    </source>
</evidence>
<feature type="domain" description="G-protein coupled receptors family 1 profile" evidence="11">
    <location>
        <begin position="44"/>
        <end position="124"/>
    </location>
</feature>
<dbReference type="PROSITE" id="PS50262">
    <property type="entry name" value="G_PROTEIN_RECEP_F1_2"/>
    <property type="match status" value="1"/>
</dbReference>
<evidence type="ECO:0000256" key="4">
    <source>
        <dbReference type="ARBA" id="ARBA00022692"/>
    </source>
</evidence>
<dbReference type="AlphaFoldDB" id="A0A3S3RN28"/>
<dbReference type="EMBL" id="NCKU01006508">
    <property type="protein sequence ID" value="RWS03431.1"/>
    <property type="molecule type" value="Genomic_DNA"/>
</dbReference>
<comment type="similarity">
    <text evidence="2">Belongs to the G-protein coupled receptor 1 family.</text>
</comment>
<dbReference type="InterPro" id="IPR000276">
    <property type="entry name" value="GPCR_Rhodpsn"/>
</dbReference>
<reference evidence="12 13" key="1">
    <citation type="journal article" date="2018" name="Gigascience">
        <title>Genomes of trombidid mites reveal novel predicted allergens and laterally-transferred genes associated with secondary metabolism.</title>
        <authorList>
            <person name="Dong X."/>
            <person name="Chaisiri K."/>
            <person name="Xia D."/>
            <person name="Armstrong S.D."/>
            <person name="Fang Y."/>
            <person name="Donnelly M.J."/>
            <person name="Kadowaki T."/>
            <person name="McGarry J.W."/>
            <person name="Darby A.C."/>
            <person name="Makepeace B.L."/>
        </authorList>
    </citation>
    <scope>NUCLEOTIDE SEQUENCE [LARGE SCALE GENOMIC DNA]</scope>
    <source>
        <strain evidence="12">UoL-WK</strain>
    </source>
</reference>
<dbReference type="InterPro" id="IPR017452">
    <property type="entry name" value="GPCR_Rhodpsn_7TM"/>
</dbReference>
<keyword evidence="9" id="KW-0807">Transducer</keyword>
<dbReference type="Proteomes" id="UP000285301">
    <property type="component" value="Unassembled WGS sequence"/>
</dbReference>
<dbReference type="PANTHER" id="PTHR46925:SF2">
    <property type="entry name" value="G-PROTEIN COUPLED RECEPTOR TKR-1-RELATED"/>
    <property type="match status" value="1"/>
</dbReference>
<evidence type="ECO:0000256" key="1">
    <source>
        <dbReference type="ARBA" id="ARBA00004651"/>
    </source>
</evidence>
<keyword evidence="6" id="KW-0297">G-protein coupled receptor</keyword>
<dbReference type="GO" id="GO:0005886">
    <property type="term" value="C:plasma membrane"/>
    <property type="evidence" value="ECO:0007669"/>
    <property type="project" value="UniProtKB-SubCell"/>
</dbReference>
<dbReference type="Gene3D" id="1.20.1070.10">
    <property type="entry name" value="Rhodopsin 7-helix transmembrane proteins"/>
    <property type="match status" value="1"/>
</dbReference>